<gene>
    <name evidence="2" type="ORF">MCOR_54665</name>
</gene>
<accession>A0A6J8EQ65</accession>
<keyword evidence="1" id="KW-0812">Transmembrane</keyword>
<protein>
    <submittedName>
        <fullName evidence="2">Uncharacterized protein</fullName>
    </submittedName>
</protein>
<keyword evidence="1" id="KW-0472">Membrane</keyword>
<dbReference type="AlphaFoldDB" id="A0A6J8EQ65"/>
<dbReference type="Proteomes" id="UP000507470">
    <property type="component" value="Unassembled WGS sequence"/>
</dbReference>
<reference evidence="2 3" key="1">
    <citation type="submission" date="2020-06" db="EMBL/GenBank/DDBJ databases">
        <authorList>
            <person name="Li R."/>
            <person name="Bekaert M."/>
        </authorList>
    </citation>
    <scope>NUCLEOTIDE SEQUENCE [LARGE SCALE GENOMIC DNA]</scope>
    <source>
        <strain evidence="3">wild</strain>
    </source>
</reference>
<evidence type="ECO:0000313" key="3">
    <source>
        <dbReference type="Proteomes" id="UP000507470"/>
    </source>
</evidence>
<evidence type="ECO:0000256" key="1">
    <source>
        <dbReference type="SAM" id="Phobius"/>
    </source>
</evidence>
<keyword evidence="3" id="KW-1185">Reference proteome</keyword>
<proteinExistence type="predicted"/>
<dbReference type="EMBL" id="CACVKT020009675">
    <property type="protein sequence ID" value="CAC5422628.1"/>
    <property type="molecule type" value="Genomic_DNA"/>
</dbReference>
<feature type="transmembrane region" description="Helical" evidence="1">
    <location>
        <begin position="82"/>
        <end position="104"/>
    </location>
</feature>
<keyword evidence="1" id="KW-1133">Transmembrane helix</keyword>
<organism evidence="2 3">
    <name type="scientific">Mytilus coruscus</name>
    <name type="common">Sea mussel</name>
    <dbReference type="NCBI Taxonomy" id="42192"/>
    <lineage>
        <taxon>Eukaryota</taxon>
        <taxon>Metazoa</taxon>
        <taxon>Spiralia</taxon>
        <taxon>Lophotrochozoa</taxon>
        <taxon>Mollusca</taxon>
        <taxon>Bivalvia</taxon>
        <taxon>Autobranchia</taxon>
        <taxon>Pteriomorphia</taxon>
        <taxon>Mytilida</taxon>
        <taxon>Mytiloidea</taxon>
        <taxon>Mytilidae</taxon>
        <taxon>Mytilinae</taxon>
        <taxon>Mytilus</taxon>
    </lineage>
</organism>
<name>A0A6J8EQ65_MYTCO</name>
<sequence length="266" mass="30273">MTTSPVHNPQTCVTTSMARVTEPITAQRDVGSNLPRPAVPQEQSDETVKYDELAHIRSSDLTFNDSHLQINIQKRKEKTNTVAFYTGGAGLLLDILIGMLLAGVKNKCCSRQQRVSEPKIDERQYPAKGSIEIHRYEYIDEEHMTHQHQGTVPPSLPVLRKFGHQCKKASDNNYTDAVDGQNAIRIEDEGYLNPYQPIQQANIYEHEYRAIGAKITKNKQMDEYLHPYNSLVKHDMSEGHEYKDLRNAKINSELKNSGSNKFQSYV</sequence>
<evidence type="ECO:0000313" key="2">
    <source>
        <dbReference type="EMBL" id="CAC5422628.1"/>
    </source>
</evidence>